<dbReference type="Gene3D" id="3.30.1330.30">
    <property type="match status" value="1"/>
</dbReference>
<reference evidence="2 3" key="1">
    <citation type="journal article" date="2015" name="Genome Announc.">
        <title>Expanding the biotechnology potential of lactobacilli through comparative genomics of 213 strains and associated genera.</title>
        <authorList>
            <person name="Sun Z."/>
            <person name="Harris H.M."/>
            <person name="McCann A."/>
            <person name="Guo C."/>
            <person name="Argimon S."/>
            <person name="Zhang W."/>
            <person name="Yang X."/>
            <person name="Jeffery I.B."/>
            <person name="Cooney J.C."/>
            <person name="Kagawa T.F."/>
            <person name="Liu W."/>
            <person name="Song Y."/>
            <person name="Salvetti E."/>
            <person name="Wrobel A."/>
            <person name="Rasinkangas P."/>
            <person name="Parkhill J."/>
            <person name="Rea M.C."/>
            <person name="O'Sullivan O."/>
            <person name="Ritari J."/>
            <person name="Douillard F.P."/>
            <person name="Paul Ross R."/>
            <person name="Yang R."/>
            <person name="Briner A.E."/>
            <person name="Felis G.E."/>
            <person name="de Vos W.M."/>
            <person name="Barrangou R."/>
            <person name="Klaenhammer T.R."/>
            <person name="Caufield P.W."/>
            <person name="Cui Y."/>
            <person name="Zhang H."/>
            <person name="O'Toole P.W."/>
        </authorList>
    </citation>
    <scope>NUCLEOTIDE SEQUENCE [LARGE SCALE GENOMIC DNA]</scope>
    <source>
        <strain evidence="2 3">DSM 23037</strain>
    </source>
</reference>
<name>A0A0R2DP45_9LACO</name>
<protein>
    <recommendedName>
        <fullName evidence="4">DUF1694 domain-containing protein</fullName>
    </recommendedName>
</protein>
<dbReference type="InterPro" id="IPR012543">
    <property type="entry name" value="DUF1694"/>
</dbReference>
<accession>A0A0R2DP45</accession>
<evidence type="ECO:0000256" key="1">
    <source>
        <dbReference type="SAM" id="MobiDB-lite"/>
    </source>
</evidence>
<dbReference type="STRING" id="1423744.FC86_GL000679"/>
<dbReference type="OrthoDB" id="95278at2"/>
<dbReference type="InterPro" id="IPR029064">
    <property type="entry name" value="Ribosomal_eL30-like_sf"/>
</dbReference>
<dbReference type="PIRSF" id="PIRSF034303">
    <property type="entry name" value="DUF1694"/>
    <property type="match status" value="1"/>
</dbReference>
<organism evidence="2 3">
    <name type="scientific">Holzapfeliella floricola DSM 23037 = JCM 16512</name>
    <dbReference type="NCBI Taxonomy" id="1423744"/>
    <lineage>
        <taxon>Bacteria</taxon>
        <taxon>Bacillati</taxon>
        <taxon>Bacillota</taxon>
        <taxon>Bacilli</taxon>
        <taxon>Lactobacillales</taxon>
        <taxon>Lactobacillaceae</taxon>
        <taxon>Holzapfeliella</taxon>
    </lineage>
</organism>
<sequence length="155" mass="17652">MTDNLTDRLEKNSMGSTPQTNPDERRQYLGSLRERVLVRLSVAQFKNKELVETLVDHIPSYQNYQVLINNKINTPNASLIIKSCSQNNIRFSLISDQSAQTVDEATGVLVVSKDAINESIIDITQKYNKKTDSNSNYKLEKISVWSKIKKLFKGE</sequence>
<dbReference type="AlphaFoldDB" id="A0A0R2DP45"/>
<evidence type="ECO:0000313" key="2">
    <source>
        <dbReference type="EMBL" id="KRN03573.1"/>
    </source>
</evidence>
<gene>
    <name evidence="2" type="ORF">FC86_GL000679</name>
</gene>
<keyword evidence="3" id="KW-1185">Reference proteome</keyword>
<dbReference type="SUPFAM" id="SSF160515">
    <property type="entry name" value="YueI-like"/>
    <property type="match status" value="1"/>
</dbReference>
<proteinExistence type="predicted"/>
<dbReference type="Proteomes" id="UP000051378">
    <property type="component" value="Unassembled WGS sequence"/>
</dbReference>
<feature type="region of interest" description="Disordered" evidence="1">
    <location>
        <begin position="1"/>
        <end position="25"/>
    </location>
</feature>
<dbReference type="PATRIC" id="fig|1423744.4.peg.698"/>
<comment type="caution">
    <text evidence="2">The sequence shown here is derived from an EMBL/GenBank/DDBJ whole genome shotgun (WGS) entry which is preliminary data.</text>
</comment>
<evidence type="ECO:0008006" key="4">
    <source>
        <dbReference type="Google" id="ProtNLM"/>
    </source>
</evidence>
<dbReference type="Pfam" id="PF07997">
    <property type="entry name" value="DUF1694"/>
    <property type="match status" value="1"/>
</dbReference>
<dbReference type="RefSeq" id="WP_056974897.1">
    <property type="nucleotide sequence ID" value="NZ_AYZL01000020.1"/>
</dbReference>
<dbReference type="EMBL" id="AYZL01000020">
    <property type="protein sequence ID" value="KRN03573.1"/>
    <property type="molecule type" value="Genomic_DNA"/>
</dbReference>
<evidence type="ECO:0000313" key="3">
    <source>
        <dbReference type="Proteomes" id="UP000051378"/>
    </source>
</evidence>
<feature type="compositionally biased region" description="Basic and acidic residues" evidence="1">
    <location>
        <begin position="1"/>
        <end position="11"/>
    </location>
</feature>